<dbReference type="RefSeq" id="WP_015823739.1">
    <property type="nucleotide sequence ID" value="NC_012988.1"/>
</dbReference>
<dbReference type="EMBL" id="FP103042">
    <property type="protein sequence ID" value="CAX26046.1"/>
    <property type="molecule type" value="Genomic_DNA"/>
</dbReference>
<gene>
    <name evidence="1" type="ORF">METD_I4417</name>
</gene>
<protein>
    <submittedName>
        <fullName evidence="1">Uncharacterized protein</fullName>
    </submittedName>
</protein>
<evidence type="ECO:0000313" key="1">
    <source>
        <dbReference type="EMBL" id="CAX26046.1"/>
    </source>
</evidence>
<evidence type="ECO:0000313" key="2">
    <source>
        <dbReference type="Proteomes" id="UP000008070"/>
    </source>
</evidence>
<dbReference type="KEGG" id="mdi:METDI4417"/>
<proteinExistence type="predicted"/>
<accession>C7CFB2</accession>
<reference evidence="2" key="1">
    <citation type="journal article" date="2009" name="PLoS ONE">
        <title>Methylobacterium genome sequences: a reference blueprint to investigate microbial metabolism of C1 compounds from natural and industrial sources.</title>
        <authorList>
            <person name="Vuilleumier S."/>
            <person name="Chistoserdova L."/>
            <person name="Lee M.-C."/>
            <person name="Bringel F."/>
            <person name="Lajus A."/>
            <person name="Zhou Y."/>
            <person name="Gourion B."/>
            <person name="Barbe V."/>
            <person name="Chang J."/>
            <person name="Cruveiller S."/>
            <person name="Dossat C."/>
            <person name="Gillett W."/>
            <person name="Gruffaz C."/>
            <person name="Haugen E."/>
            <person name="Hourcade E."/>
            <person name="Levy R."/>
            <person name="Mangenot S."/>
            <person name="Muller E."/>
            <person name="Nadalig T."/>
            <person name="Pagni M."/>
            <person name="Penny C."/>
            <person name="Peyraud R."/>
            <person name="Robinson D.G."/>
            <person name="Roche D."/>
            <person name="Rouy Z."/>
            <person name="Saenampechek C."/>
            <person name="Salvignol G."/>
            <person name="Vallenet D."/>
            <person name="Wu Z."/>
            <person name="Marx C.J."/>
            <person name="Vorholt J.A."/>
            <person name="Olson M.V."/>
            <person name="Kaul R."/>
            <person name="Weissenbach J."/>
            <person name="Medigue C."/>
            <person name="Lidstrom M.E."/>
        </authorList>
    </citation>
    <scope>NUCLEOTIDE SEQUENCE [LARGE SCALE GENOMIC DNA]</scope>
    <source>
        <strain evidence="2">DSM 6343 / CIP 106787 / DM4</strain>
    </source>
</reference>
<dbReference type="Proteomes" id="UP000008070">
    <property type="component" value="Chromosome"/>
</dbReference>
<organism evidence="1 2">
    <name type="scientific">Methylorubrum extorquens (strain DSM 6343 / CIP 106787 / DM4)</name>
    <name type="common">Methylobacterium extorquens</name>
    <dbReference type="NCBI Taxonomy" id="661410"/>
    <lineage>
        <taxon>Bacteria</taxon>
        <taxon>Pseudomonadati</taxon>
        <taxon>Pseudomonadota</taxon>
        <taxon>Alphaproteobacteria</taxon>
        <taxon>Hyphomicrobiales</taxon>
        <taxon>Methylobacteriaceae</taxon>
        <taxon>Methylorubrum</taxon>
    </lineage>
</organism>
<dbReference type="HOGENOM" id="CLU_2479768_0_0_5"/>
<sequence length="87" mass="9523">MGNRRARSHLLVEAHSAEWVPHLRRALAQVTKWGLIKGRDGAYRAWRKPTDGAAELVEAVAANQRVAVNCRVPEAHVPPVVIAAADL</sequence>
<dbReference type="AlphaFoldDB" id="C7CFB2"/>
<name>C7CFB2_METED</name>
<dbReference type="GeneID" id="72993060"/>